<reference evidence="8 9" key="1">
    <citation type="journal article" date="2020" name="Insects">
        <title>Bacteria Belonging to Pseudomonas typographi sp. nov. from the Bark Beetle Ips typographus Have Genomic Potential to Aid in the Host Ecology.</title>
        <authorList>
            <person name="Peral-Aranega E."/>
            <person name="Saati-Santamaria Z."/>
            <person name="Kolarik M."/>
            <person name="Rivas R."/>
            <person name="Garcia-Fraile P."/>
        </authorList>
    </citation>
    <scope>NUCLEOTIDE SEQUENCE [LARGE SCALE GENOMIC DNA]</scope>
    <source>
        <strain evidence="8 9">CA3A</strain>
    </source>
</reference>
<dbReference type="RefSeq" id="WP_190420332.1">
    <property type="nucleotide sequence ID" value="NZ_JAAOCA010000012.1"/>
</dbReference>
<keyword evidence="5" id="KW-0843">Virulence</keyword>
<keyword evidence="4" id="KW-0677">Repeat</keyword>
<dbReference type="Pfam" id="PF14496">
    <property type="entry name" value="NEL"/>
    <property type="match status" value="1"/>
</dbReference>
<dbReference type="InterPro" id="IPR001611">
    <property type="entry name" value="Leu-rich_rpt"/>
</dbReference>
<evidence type="ECO:0000259" key="7">
    <source>
        <dbReference type="PROSITE" id="PS52053"/>
    </source>
</evidence>
<keyword evidence="6" id="KW-0833">Ubl conjugation pathway</keyword>
<dbReference type="Proteomes" id="UP000805841">
    <property type="component" value="Unassembled WGS sequence"/>
</dbReference>
<keyword evidence="3" id="KW-0433">Leucine-rich repeat</keyword>
<keyword evidence="6" id="KW-0832">Ubl conjugation</keyword>
<feature type="active site" description="Glycyl thioester intermediate" evidence="6">
    <location>
        <position position="1329"/>
    </location>
</feature>
<sequence length="1611" mass="176708">MPRFLSPNLALIDQRLPAWLRQATQARRTLLQQRIRASLRAHRQLAQALAPVQTPKAFCTPLLQRALVHWYPGATLPPLARARLVRHVEGQRRVLCWLEVAMQNLEAGARVTLYADEEAAAPLGLDPGRFVSGVRNLDLGRRYRDHLGDHLDTDTFRNTLRGQDRAAFAAEVTAGLLQGRLDSRGEALAESLLAGVSEVGPARRPLQCNYLSLFGTPLSGPLLLRLAPQNQPEPCLLYLPGDPEGALRQYPSAQAVAMALTRKLWSQAYWPYFCRFVGHAQQPQFATRLRATLFPRYPYRELHGTTPVLKKGEAVSWLKRLFPGPRDLWQETLDENVRLPFELSPWLGDCFSARARVQVERQLLDAAALVVPVSQLDSAAQWARVEHWLGVGLTVLNVASFFVPGLAEGLLIVGGAEVVDEFLEGVHAADEGQADAAVAHLFEVFEALAQFAALGAASHVAEPLGPLHDWVAVPGPEGERLWHGELAPFARATPWPAGTAANAEGLYAWHGQSWLGLEGKAYPLEAGDDGLWQLQRAPGQHYQPRLLGNGQGAWRLAHERPLAWQGPQLLRRLGPAAEGLSDDTLMRALHCGGYSEAALRRVHLDHSATPALLLDLLEAFGGEGLAPPTHPNSALLARDFPGLSRRAQVEILEHARPADLTALRERGQVPLALGESARLYLREGRINRALARFYQAAGPAADRDALVIQGLKHLPGWTGNVRVELREGSATGAVVHASGGGGVTKTVVRRAEGYEPRDEQGQALAGYVDVYHAVLNALPDSERRALGMDIHEPLKLRDGLFQRAAQRRARTAAQLGLAPVRPLYRLPSRAVDGRHIGYRLSGRGRGWLTEDELFDELYPSAEGDGRPLLRQHLRHQAGSRPGAFGRLLERLRSEYRQLNTALESWVNGHPEPPIEGGQETRIAARRRMAEQIRRAWRRENPDAPTGSHDYVHLVIHTQDAGGVPELPVQLEPVRSLTITGDGVNETPMLGPFLRAFPRVQHLDVGSNRLAQIPTEMGDLASLESLDLSENRIDLSTEHNLGVLRRLTSLHRLSVMDALVDLPVAVLDQLAELPQLEGLYVDLNDLELGAEHFQALQRWPALKILALGSNEIILTEDAVAALAQLSHLQALFMEENPLGMPPDLSGWVHLQRLDLSQCNLTQWPPGLEALLNQDPLVLRDIDLAGNALTDAPRLHGSTFARAILEGRPGVSYEFDGNPFSEQALRNLAGAGLPAVAGEPDNPPWYSELAPGLQAHWQAYAQAPDWQPLYDLFNRLGNTGDYLSNSQGMRLRIQYVLRTLGADGGPDGPAWGRAGLHEQVLQHLRDATQTCVDQASLLFQRIETDVLVWHMVNGAAAGENAEVVAVSTAAGLLRQNLLDERVGAFYNARVARRRALANAEQAPQAGEAPALQAGDDLSDEALTAPDYLVDEIEMALYARMALFDRLGLPPQPQHILFGELARLSEATLAHLGDAVLAEATGEAIGNWAIEQPFWTTWLRRLRPQAFTGFGRQWDAAAEYYTELSEAAGAPGPYAGPRVPTPYIEALERELGDVPGLAWRVNGALQRISLAAGRYPGESALYQRAGQLLLEARAQAERVLIGHLTGEIIHGNWP</sequence>
<comment type="similarity">
    <text evidence="6">Belongs to the LRR-containing bacterial E3 ligase family.</text>
</comment>
<protein>
    <recommendedName>
        <fullName evidence="2">RING-type E3 ubiquitin transferase</fullName>
        <ecNumber evidence="2">2.3.2.27</ecNumber>
    </recommendedName>
</protein>
<keyword evidence="6" id="KW-0808">Transferase</keyword>
<dbReference type="InterPro" id="IPR050216">
    <property type="entry name" value="LRR_domain-containing"/>
</dbReference>
<dbReference type="Gene3D" id="3.80.10.10">
    <property type="entry name" value="Ribonuclease Inhibitor"/>
    <property type="match status" value="2"/>
</dbReference>
<dbReference type="EC" id="2.3.2.27" evidence="2"/>
<keyword evidence="6" id="KW-0964">Secreted</keyword>
<feature type="domain" description="NEL" evidence="7">
    <location>
        <begin position="1235"/>
        <end position="1611"/>
    </location>
</feature>
<evidence type="ECO:0000256" key="3">
    <source>
        <dbReference type="ARBA" id="ARBA00022614"/>
    </source>
</evidence>
<dbReference type="PANTHER" id="PTHR48051">
    <property type="match status" value="1"/>
</dbReference>
<comment type="PTM">
    <text evidence="6">Ubiquitinated in the presence of host E1 ubiquitin-activating enzyme, E2 ubiquitin-conjugating enzyme and ubiquitin.</text>
</comment>
<gene>
    <name evidence="8" type="ORF">HAQ05_10980</name>
</gene>
<dbReference type="Gene3D" id="1.20.58.360">
    <property type="entry name" value="Shigella T3SS effector IpaH defines"/>
    <property type="match status" value="1"/>
</dbReference>
<dbReference type="InterPro" id="IPR046673">
    <property type="entry name" value="ToxA_N"/>
</dbReference>
<dbReference type="InterPro" id="IPR029487">
    <property type="entry name" value="NEL_dom"/>
</dbReference>
<dbReference type="Pfam" id="PF00560">
    <property type="entry name" value="LRR_1"/>
    <property type="match status" value="1"/>
</dbReference>
<accession>A0ABR7Z1E4</accession>
<dbReference type="Pfam" id="PF20178">
    <property type="entry name" value="ToxA_N"/>
    <property type="match status" value="1"/>
</dbReference>
<evidence type="ECO:0000256" key="5">
    <source>
        <dbReference type="ARBA" id="ARBA00023026"/>
    </source>
</evidence>
<dbReference type="PROSITE" id="PS52053">
    <property type="entry name" value="NEL"/>
    <property type="match status" value="1"/>
</dbReference>
<dbReference type="SUPFAM" id="SSF52058">
    <property type="entry name" value="L domain-like"/>
    <property type="match status" value="1"/>
</dbReference>
<evidence type="ECO:0000256" key="4">
    <source>
        <dbReference type="ARBA" id="ARBA00022737"/>
    </source>
</evidence>
<evidence type="ECO:0000256" key="1">
    <source>
        <dbReference type="ARBA" id="ARBA00000900"/>
    </source>
</evidence>
<evidence type="ECO:0000256" key="2">
    <source>
        <dbReference type="ARBA" id="ARBA00012483"/>
    </source>
</evidence>
<dbReference type="PANTHER" id="PTHR48051:SF1">
    <property type="entry name" value="RAS SUPPRESSOR PROTEIN 1"/>
    <property type="match status" value="1"/>
</dbReference>
<keyword evidence="6" id="KW-1035">Host cytoplasm</keyword>
<evidence type="ECO:0000313" key="9">
    <source>
        <dbReference type="Proteomes" id="UP000805841"/>
    </source>
</evidence>
<evidence type="ECO:0000256" key="6">
    <source>
        <dbReference type="PROSITE-ProRule" id="PRU01398"/>
    </source>
</evidence>
<name>A0ABR7Z1E4_9PSED</name>
<keyword evidence="9" id="KW-1185">Reference proteome</keyword>
<organism evidence="8 9">
    <name type="scientific">Pseudomonas typographi</name>
    <dbReference type="NCBI Taxonomy" id="2715964"/>
    <lineage>
        <taxon>Bacteria</taxon>
        <taxon>Pseudomonadati</taxon>
        <taxon>Pseudomonadota</taxon>
        <taxon>Gammaproteobacteria</taxon>
        <taxon>Pseudomonadales</taxon>
        <taxon>Pseudomonadaceae</taxon>
        <taxon>Pseudomonas</taxon>
    </lineage>
</organism>
<dbReference type="EMBL" id="JAAOCA010000012">
    <property type="protein sequence ID" value="MBD1599222.1"/>
    <property type="molecule type" value="Genomic_DNA"/>
</dbReference>
<proteinExistence type="inferred from homology"/>
<dbReference type="PROSITE" id="PS51450">
    <property type="entry name" value="LRR"/>
    <property type="match status" value="1"/>
</dbReference>
<comment type="caution">
    <text evidence="8">The sequence shown here is derived from an EMBL/GenBank/DDBJ whole genome shotgun (WGS) entry which is preliminary data.</text>
</comment>
<evidence type="ECO:0000313" key="8">
    <source>
        <dbReference type="EMBL" id="MBD1599222.1"/>
    </source>
</evidence>
<comment type="catalytic activity">
    <reaction evidence="1">
        <text>S-ubiquitinyl-[E2 ubiquitin-conjugating enzyme]-L-cysteine + [acceptor protein]-L-lysine = [E2 ubiquitin-conjugating enzyme]-L-cysteine + N(6)-ubiquitinyl-[acceptor protein]-L-lysine.</text>
        <dbReference type="EC" id="2.3.2.27"/>
    </reaction>
</comment>
<dbReference type="InterPro" id="IPR032675">
    <property type="entry name" value="LRR_dom_sf"/>
</dbReference>